<feature type="compositionally biased region" description="Polar residues" evidence="2">
    <location>
        <begin position="424"/>
        <end position="434"/>
    </location>
</feature>
<gene>
    <name evidence="3" type="ORF">PCOR1329_LOCUS37026</name>
</gene>
<evidence type="ECO:0000313" key="3">
    <source>
        <dbReference type="EMBL" id="CAK0841968.1"/>
    </source>
</evidence>
<keyword evidence="4" id="KW-1185">Reference proteome</keyword>
<name>A0ABN9T9X4_9DINO</name>
<feature type="region of interest" description="Disordered" evidence="2">
    <location>
        <begin position="203"/>
        <end position="241"/>
    </location>
</feature>
<sequence>MQDLRPDGARNLLHQKAEMAHRLRRNLSDPALRSAVKTRGGALPPPPADLFARVDTGIRRPRVSRGASPPPAGREGRLTVPAATQAAAPASRPRPLQPRAAAAGRGNAPRMRPQSACSAASSRSAGSLARAHREAAPWPCAAGPPADALGGGCAEDAPPALHQLQGALDRLAELERERRRVFDTMVLDPGRSALTRFAESVGGSGMHTPVSAASVGIGGQGSASRQRSAPPRLSRAPAPEQGAELALATTLESEAMEKPQWLLADGRLLTASLEGENEALKRAVLRARSEIDDLVRRRCEADARARSLVFENSAAAQALQRAAAGAVRRPGPAAWPAGGSSTPVASAGCQQPGERSSAAAAASLRRLVLSTPSEASSSGGADAVREQARSRLLETSLTIERRMDELFARRGKLQAMVEKEAVEQTDSVSTDSAP</sequence>
<feature type="region of interest" description="Disordered" evidence="2">
    <location>
        <begin position="330"/>
        <end position="356"/>
    </location>
</feature>
<dbReference type="Proteomes" id="UP001189429">
    <property type="component" value="Unassembled WGS sequence"/>
</dbReference>
<dbReference type="EMBL" id="CAUYUJ010014496">
    <property type="protein sequence ID" value="CAK0841968.1"/>
    <property type="molecule type" value="Genomic_DNA"/>
</dbReference>
<reference evidence="3" key="1">
    <citation type="submission" date="2023-10" db="EMBL/GenBank/DDBJ databases">
        <authorList>
            <person name="Chen Y."/>
            <person name="Shah S."/>
            <person name="Dougan E. K."/>
            <person name="Thang M."/>
            <person name="Chan C."/>
        </authorList>
    </citation>
    <scope>NUCLEOTIDE SEQUENCE [LARGE SCALE GENOMIC DNA]</scope>
</reference>
<proteinExistence type="predicted"/>
<protein>
    <submittedName>
        <fullName evidence="3">Uncharacterized protein</fullName>
    </submittedName>
</protein>
<evidence type="ECO:0000256" key="1">
    <source>
        <dbReference type="SAM" id="Coils"/>
    </source>
</evidence>
<evidence type="ECO:0000256" key="2">
    <source>
        <dbReference type="SAM" id="MobiDB-lite"/>
    </source>
</evidence>
<feature type="region of interest" description="Disordered" evidence="2">
    <location>
        <begin position="22"/>
        <end position="123"/>
    </location>
</feature>
<feature type="region of interest" description="Disordered" evidence="2">
    <location>
        <begin position="415"/>
        <end position="434"/>
    </location>
</feature>
<organism evidence="3 4">
    <name type="scientific">Prorocentrum cordatum</name>
    <dbReference type="NCBI Taxonomy" id="2364126"/>
    <lineage>
        <taxon>Eukaryota</taxon>
        <taxon>Sar</taxon>
        <taxon>Alveolata</taxon>
        <taxon>Dinophyceae</taxon>
        <taxon>Prorocentrales</taxon>
        <taxon>Prorocentraceae</taxon>
        <taxon>Prorocentrum</taxon>
    </lineage>
</organism>
<feature type="compositionally biased region" description="Low complexity" evidence="2">
    <location>
        <begin position="222"/>
        <end position="239"/>
    </location>
</feature>
<feature type="compositionally biased region" description="Low complexity" evidence="2">
    <location>
        <begin position="78"/>
        <end position="123"/>
    </location>
</feature>
<evidence type="ECO:0000313" key="4">
    <source>
        <dbReference type="Proteomes" id="UP001189429"/>
    </source>
</evidence>
<feature type="coiled-coil region" evidence="1">
    <location>
        <begin position="270"/>
        <end position="297"/>
    </location>
</feature>
<comment type="caution">
    <text evidence="3">The sequence shown here is derived from an EMBL/GenBank/DDBJ whole genome shotgun (WGS) entry which is preliminary data.</text>
</comment>
<feature type="compositionally biased region" description="Low complexity" evidence="2">
    <location>
        <begin position="330"/>
        <end position="339"/>
    </location>
</feature>
<accession>A0ABN9T9X4</accession>
<keyword evidence="1" id="KW-0175">Coiled coil</keyword>